<organism evidence="2 3">
    <name type="scientific">Aureobasidium namibiae CBS 147.97</name>
    <dbReference type="NCBI Taxonomy" id="1043004"/>
    <lineage>
        <taxon>Eukaryota</taxon>
        <taxon>Fungi</taxon>
        <taxon>Dikarya</taxon>
        <taxon>Ascomycota</taxon>
        <taxon>Pezizomycotina</taxon>
        <taxon>Dothideomycetes</taxon>
        <taxon>Dothideomycetidae</taxon>
        <taxon>Dothideales</taxon>
        <taxon>Saccotheciaceae</taxon>
        <taxon>Aureobasidium</taxon>
    </lineage>
</organism>
<dbReference type="OrthoDB" id="15893at2759"/>
<evidence type="ECO:0000313" key="2">
    <source>
        <dbReference type="EMBL" id="KEQ71611.1"/>
    </source>
</evidence>
<dbReference type="RefSeq" id="XP_013425921.1">
    <property type="nucleotide sequence ID" value="XM_013570467.1"/>
</dbReference>
<evidence type="ECO:0000256" key="1">
    <source>
        <dbReference type="SAM" id="MobiDB-lite"/>
    </source>
</evidence>
<dbReference type="GO" id="GO:0005759">
    <property type="term" value="C:mitochondrial matrix"/>
    <property type="evidence" value="ECO:0007669"/>
    <property type="project" value="TreeGrafter"/>
</dbReference>
<sequence length="138" mass="15096">MSTPTPTTLRSLYRSLLRELPPRTSRTPSPLATHLRTTFASTPATTPTSSLTTANLADSTSTSSTITDFSGLDAAGATKTALQQVQEAEQLAAYLKAQRTYVTLVERYNPGMDMSDEERVRLSARRVGMNLPVEHHKE</sequence>
<dbReference type="GeneID" id="25413808"/>
<evidence type="ECO:0000313" key="3">
    <source>
        <dbReference type="Proteomes" id="UP000027730"/>
    </source>
</evidence>
<dbReference type="EMBL" id="KL584713">
    <property type="protein sequence ID" value="KEQ71611.1"/>
    <property type="molecule type" value="Genomic_DNA"/>
</dbReference>
<dbReference type="PANTHER" id="PTHR28015">
    <property type="entry name" value="ATP SYNTHASE ASSEMBLY FACTOR FMC1, MITOCHONDRIAL"/>
    <property type="match status" value="1"/>
</dbReference>
<gene>
    <name evidence="2" type="ORF">M436DRAFT_65102</name>
</gene>
<keyword evidence="3" id="KW-1185">Reference proteome</keyword>
<dbReference type="HOGENOM" id="CLU_128881_0_0_1"/>
<dbReference type="InterPro" id="IPR039196">
    <property type="entry name" value="Fmc1"/>
</dbReference>
<accession>A0A074XAJ4</accession>
<proteinExistence type="predicted"/>
<reference evidence="2 3" key="1">
    <citation type="journal article" date="2014" name="BMC Genomics">
        <title>Genome sequencing of four Aureobasidium pullulans varieties: biotechnological potential, stress tolerance, and description of new species.</title>
        <authorList>
            <person name="Gostin Ar C."/>
            <person name="Ohm R.A."/>
            <person name="Kogej T."/>
            <person name="Sonjak S."/>
            <person name="Turk M."/>
            <person name="Zajc J."/>
            <person name="Zalar P."/>
            <person name="Grube M."/>
            <person name="Sun H."/>
            <person name="Han J."/>
            <person name="Sharma A."/>
            <person name="Chiniquy J."/>
            <person name="Ngan C.Y."/>
            <person name="Lipzen A."/>
            <person name="Barry K."/>
            <person name="Grigoriev I.V."/>
            <person name="Gunde-Cimerman N."/>
        </authorList>
    </citation>
    <scope>NUCLEOTIDE SEQUENCE [LARGE SCALE GENOMIC DNA]</scope>
    <source>
        <strain evidence="2 3">CBS 147.97</strain>
    </source>
</reference>
<dbReference type="Pfam" id="PF13233">
    <property type="entry name" value="Complex1_LYR_2"/>
    <property type="match status" value="1"/>
</dbReference>
<name>A0A074XAJ4_9PEZI</name>
<dbReference type="GO" id="GO:0033615">
    <property type="term" value="P:mitochondrial proton-transporting ATP synthase complex assembly"/>
    <property type="evidence" value="ECO:0007669"/>
    <property type="project" value="InterPro"/>
</dbReference>
<feature type="region of interest" description="Disordered" evidence="1">
    <location>
        <begin position="40"/>
        <end position="64"/>
    </location>
</feature>
<dbReference type="AlphaFoldDB" id="A0A074XAJ4"/>
<dbReference type="Proteomes" id="UP000027730">
    <property type="component" value="Unassembled WGS sequence"/>
</dbReference>
<protein>
    <submittedName>
        <fullName evidence="2">Uncharacterized protein</fullName>
    </submittedName>
</protein>
<dbReference type="PANTHER" id="PTHR28015:SF1">
    <property type="entry name" value="ATP SYNTHASE ASSEMBLY FACTOR FMC1, MITOCHONDRIAL"/>
    <property type="match status" value="1"/>
</dbReference>
<dbReference type="STRING" id="1043004.A0A074XAJ4"/>